<dbReference type="InterPro" id="IPR027417">
    <property type="entry name" value="P-loop_NTPase"/>
</dbReference>
<protein>
    <recommendedName>
        <fullName evidence="4">AAA+ ATPase domain-containing protein</fullName>
    </recommendedName>
</protein>
<organism evidence="5 6">
    <name type="scientific">Athelia psychrophila</name>
    <dbReference type="NCBI Taxonomy" id="1759441"/>
    <lineage>
        <taxon>Eukaryota</taxon>
        <taxon>Fungi</taxon>
        <taxon>Dikarya</taxon>
        <taxon>Basidiomycota</taxon>
        <taxon>Agaricomycotina</taxon>
        <taxon>Agaricomycetes</taxon>
        <taxon>Agaricomycetidae</taxon>
        <taxon>Atheliales</taxon>
        <taxon>Atheliaceae</taxon>
        <taxon>Athelia</taxon>
    </lineage>
</organism>
<dbReference type="Proteomes" id="UP000076532">
    <property type="component" value="Unassembled WGS sequence"/>
</dbReference>
<dbReference type="GO" id="GO:1990234">
    <property type="term" value="C:transferase complex"/>
    <property type="evidence" value="ECO:0007669"/>
    <property type="project" value="UniProtKB-ARBA"/>
</dbReference>
<evidence type="ECO:0000313" key="6">
    <source>
        <dbReference type="Proteomes" id="UP000076532"/>
    </source>
</evidence>
<dbReference type="InterPro" id="IPR015943">
    <property type="entry name" value="WD40/YVTN_repeat-like_dom_sf"/>
</dbReference>
<sequence length="900" mass="100551">MQREEALHQARQDLDSVRHIPSMTRNIESAVDASTATADALRSFADTWSSLLGKIEVFTRVTDRLAEIHPYAKTACFILSAIPKVSIVAQKTRDESLCSLMETIEDIHSFLLGAEPLRFIESHRKCFEDMGRLTVESAYLIQDYTVDKSFLKRMTTQFLSGLEAKIHQYEDQFKALKKGFQGRSIVHVEITVFRCLAQVEDTAKATSLQDMPYAKGAGYDLDKGCLTGTRKAVLTELHQWINRPDGENTPRLLVLTGVAGCGKSAIAHTIARHYDKLKRLGSGVFFERADQAQCHSGNLLGTMARNIANMDQQWKTALYDIIKNDDDLRQTKRISRQMESFILEPARALSIIGPIVIVIDALDESGDVTARRDLIQSLAKNAAEHLGQYHLSSAELPSNFRILITTRLEKDIWATFSDKQYVQLKPIDSLDLINIKAIDVDIAALVEKQLAGIAAILEKKLPEKQWCQALVLSSDHLFQWAATACLVILEAEGGILQTEILLNFIRKRRTLDELYGTILAREFNKGSTRAMHRFRGVMGNILAAKEPLSMDSHKELWRQCDDEDVVESIIGRLGSLLSGTKDKDTTVRALHTSFFDFLTKRSRSGAYFVDPMQHNRQLAMACLRIMNSGLKFNICDLDSSHNLNADVSDLAVRVQKSIGTVLSYSCRFLGDHLQLPSNDQHIHNDSGYPLQQTDRHVYIELREFFHVRFLYWLEVLSLEKHMNIASRLLAAILSMNQLEDPELVAFAKDAISFVNVFAGPISESAPHIYLSALPFAPKSSLIAQQYLPQYHRTLNLASGSLARWPADLKLLEGHNGSVTSVAYSPDGKHIASGSSDGTILVWSTETSEIVAGPFKGHSDWVRVVAYSPDGKHIASGSYDKTIRVWDALTGKIVAGPFKGH</sequence>
<feature type="repeat" description="WD" evidence="3">
    <location>
        <begin position="811"/>
        <end position="852"/>
    </location>
</feature>
<keyword evidence="1 3" id="KW-0853">WD repeat</keyword>
<keyword evidence="2" id="KW-0677">Repeat</keyword>
<dbReference type="OrthoDB" id="163438at2759"/>
<dbReference type="SUPFAM" id="SSF50978">
    <property type="entry name" value="WD40 repeat-like"/>
    <property type="match status" value="1"/>
</dbReference>
<dbReference type="STRING" id="436010.A0A166UJT0"/>
<dbReference type="SMART" id="SM00382">
    <property type="entry name" value="AAA"/>
    <property type="match status" value="1"/>
</dbReference>
<keyword evidence="6" id="KW-1185">Reference proteome</keyword>
<dbReference type="Gene3D" id="3.40.50.300">
    <property type="entry name" value="P-loop containing nucleotide triphosphate hydrolases"/>
    <property type="match status" value="1"/>
</dbReference>
<dbReference type="EMBL" id="KV417488">
    <property type="protein sequence ID" value="KZP31758.1"/>
    <property type="molecule type" value="Genomic_DNA"/>
</dbReference>
<dbReference type="Pfam" id="PF24883">
    <property type="entry name" value="NPHP3_N"/>
    <property type="match status" value="1"/>
</dbReference>
<dbReference type="PANTHER" id="PTHR22847:SF637">
    <property type="entry name" value="WD REPEAT DOMAIN 5B"/>
    <property type="match status" value="1"/>
</dbReference>
<dbReference type="InterPro" id="IPR056884">
    <property type="entry name" value="NPHP3-like_N"/>
</dbReference>
<name>A0A166UJT0_9AGAM</name>
<evidence type="ECO:0000256" key="1">
    <source>
        <dbReference type="ARBA" id="ARBA00022574"/>
    </source>
</evidence>
<evidence type="ECO:0000259" key="4">
    <source>
        <dbReference type="SMART" id="SM00382"/>
    </source>
</evidence>
<dbReference type="SMART" id="SM00320">
    <property type="entry name" value="WD40"/>
    <property type="match status" value="2"/>
</dbReference>
<dbReference type="SUPFAM" id="SSF52540">
    <property type="entry name" value="P-loop containing nucleoside triphosphate hydrolases"/>
    <property type="match status" value="1"/>
</dbReference>
<evidence type="ECO:0000256" key="2">
    <source>
        <dbReference type="ARBA" id="ARBA00022737"/>
    </source>
</evidence>
<dbReference type="InterPro" id="IPR003593">
    <property type="entry name" value="AAA+_ATPase"/>
</dbReference>
<dbReference type="Gene3D" id="2.130.10.10">
    <property type="entry name" value="YVTN repeat-like/Quinoprotein amine dehydrogenase"/>
    <property type="match status" value="1"/>
</dbReference>
<dbReference type="PROSITE" id="PS50294">
    <property type="entry name" value="WD_REPEATS_REGION"/>
    <property type="match status" value="2"/>
</dbReference>
<dbReference type="Pfam" id="PF00400">
    <property type="entry name" value="WD40"/>
    <property type="match status" value="2"/>
</dbReference>
<feature type="repeat" description="WD" evidence="3">
    <location>
        <begin position="854"/>
        <end position="895"/>
    </location>
</feature>
<dbReference type="PANTHER" id="PTHR22847">
    <property type="entry name" value="WD40 REPEAT PROTEIN"/>
    <property type="match status" value="1"/>
</dbReference>
<reference evidence="5 6" key="1">
    <citation type="journal article" date="2016" name="Mol. Biol. Evol.">
        <title>Comparative Genomics of Early-Diverging Mushroom-Forming Fungi Provides Insights into the Origins of Lignocellulose Decay Capabilities.</title>
        <authorList>
            <person name="Nagy L.G."/>
            <person name="Riley R."/>
            <person name="Tritt A."/>
            <person name="Adam C."/>
            <person name="Daum C."/>
            <person name="Floudas D."/>
            <person name="Sun H."/>
            <person name="Yadav J.S."/>
            <person name="Pangilinan J."/>
            <person name="Larsson K.H."/>
            <person name="Matsuura K."/>
            <person name="Barry K."/>
            <person name="Labutti K."/>
            <person name="Kuo R."/>
            <person name="Ohm R.A."/>
            <person name="Bhattacharya S.S."/>
            <person name="Shirouzu T."/>
            <person name="Yoshinaga Y."/>
            <person name="Martin F.M."/>
            <person name="Grigoriev I.V."/>
            <person name="Hibbett D.S."/>
        </authorList>
    </citation>
    <scope>NUCLEOTIDE SEQUENCE [LARGE SCALE GENOMIC DNA]</scope>
    <source>
        <strain evidence="5 6">CBS 109695</strain>
    </source>
</reference>
<dbReference type="PROSITE" id="PS50082">
    <property type="entry name" value="WD_REPEATS_2"/>
    <property type="match status" value="2"/>
</dbReference>
<evidence type="ECO:0000313" key="5">
    <source>
        <dbReference type="EMBL" id="KZP31758.1"/>
    </source>
</evidence>
<gene>
    <name evidence="5" type="ORF">FIBSPDRAFT_775807</name>
</gene>
<feature type="domain" description="AAA+ ATPase" evidence="4">
    <location>
        <begin position="249"/>
        <end position="426"/>
    </location>
</feature>
<accession>A0A166UJT0</accession>
<dbReference type="AlphaFoldDB" id="A0A166UJT0"/>
<feature type="non-terminal residue" evidence="5">
    <location>
        <position position="900"/>
    </location>
</feature>
<proteinExistence type="predicted"/>
<evidence type="ECO:0000256" key="3">
    <source>
        <dbReference type="PROSITE-ProRule" id="PRU00221"/>
    </source>
</evidence>
<dbReference type="InterPro" id="IPR036322">
    <property type="entry name" value="WD40_repeat_dom_sf"/>
</dbReference>
<dbReference type="InterPro" id="IPR001680">
    <property type="entry name" value="WD40_rpt"/>
</dbReference>